<proteinExistence type="predicted"/>
<sequence>MSLDLIPFFGR</sequence>
<reference evidence="1" key="1">
    <citation type="submission" date="2018-02" db="EMBL/GenBank/DDBJ databases">
        <title>Rhizophora mucronata_Transcriptome.</title>
        <authorList>
            <person name="Meera S.P."/>
            <person name="Sreeshan A."/>
            <person name="Augustine A."/>
        </authorList>
    </citation>
    <scope>NUCLEOTIDE SEQUENCE</scope>
    <source>
        <tissue evidence="1">Leaf</tissue>
    </source>
</reference>
<dbReference type="EMBL" id="GGEC01032949">
    <property type="protein sequence ID" value="MBX13433.1"/>
    <property type="molecule type" value="Transcribed_RNA"/>
</dbReference>
<name>A0A2P2L639_RHIMU</name>
<evidence type="ECO:0000313" key="1">
    <source>
        <dbReference type="EMBL" id="MBX13433.1"/>
    </source>
</evidence>
<organism evidence="1">
    <name type="scientific">Rhizophora mucronata</name>
    <name type="common">Asiatic mangrove</name>
    <dbReference type="NCBI Taxonomy" id="61149"/>
    <lineage>
        <taxon>Eukaryota</taxon>
        <taxon>Viridiplantae</taxon>
        <taxon>Streptophyta</taxon>
        <taxon>Embryophyta</taxon>
        <taxon>Tracheophyta</taxon>
        <taxon>Spermatophyta</taxon>
        <taxon>Magnoliopsida</taxon>
        <taxon>eudicotyledons</taxon>
        <taxon>Gunneridae</taxon>
        <taxon>Pentapetalae</taxon>
        <taxon>rosids</taxon>
        <taxon>fabids</taxon>
        <taxon>Malpighiales</taxon>
        <taxon>Rhizophoraceae</taxon>
        <taxon>Rhizophora</taxon>
    </lineage>
</organism>
<protein>
    <submittedName>
        <fullName evidence="1">Uncharacterized protein</fullName>
    </submittedName>
</protein>
<accession>A0A2P2L639</accession>